<dbReference type="Pfam" id="PF00535">
    <property type="entry name" value="Glycos_transf_2"/>
    <property type="match status" value="1"/>
</dbReference>
<dbReference type="SUPFAM" id="SSF53448">
    <property type="entry name" value="Nucleotide-diphospho-sugar transferases"/>
    <property type="match status" value="2"/>
</dbReference>
<gene>
    <name evidence="2" type="ORF">BK138_35145</name>
</gene>
<dbReference type="GO" id="GO:0016740">
    <property type="term" value="F:transferase activity"/>
    <property type="evidence" value="ECO:0007669"/>
    <property type="project" value="UniProtKB-KW"/>
</dbReference>
<dbReference type="RefSeq" id="WP_076177035.1">
    <property type="nucleotide sequence ID" value="NZ_MRTP01000028.1"/>
</dbReference>
<dbReference type="Proteomes" id="UP000187172">
    <property type="component" value="Unassembled WGS sequence"/>
</dbReference>
<name>A0A1R1DWS6_9BACL</name>
<comment type="caution">
    <text evidence="2">The sequence shown here is derived from an EMBL/GenBank/DDBJ whole genome shotgun (WGS) entry which is preliminary data.</text>
</comment>
<dbReference type="Gene3D" id="3.90.550.10">
    <property type="entry name" value="Spore Coat Polysaccharide Biosynthesis Protein SpsA, Chain A"/>
    <property type="match status" value="2"/>
</dbReference>
<dbReference type="PANTHER" id="PTHR43630:SF2">
    <property type="entry name" value="GLYCOSYLTRANSFERASE"/>
    <property type="match status" value="1"/>
</dbReference>
<evidence type="ECO:0000259" key="1">
    <source>
        <dbReference type="Pfam" id="PF00535"/>
    </source>
</evidence>
<dbReference type="AlphaFoldDB" id="A0A1R1DWS6"/>
<reference evidence="2 3" key="1">
    <citation type="submission" date="2016-11" db="EMBL/GenBank/DDBJ databases">
        <title>Paenibacillus species isolates.</title>
        <authorList>
            <person name="Beno S.M."/>
        </authorList>
    </citation>
    <scope>NUCLEOTIDE SEQUENCE [LARGE SCALE GENOMIC DNA]</scope>
    <source>
        <strain evidence="2 3">FSL R5-0378</strain>
    </source>
</reference>
<protein>
    <submittedName>
        <fullName evidence="2">Glycosyl transferase</fullName>
    </submittedName>
</protein>
<proteinExistence type="predicted"/>
<sequence>MTVKNKPKKRVLIGSPVHQKPAVLREFLISLQNLRHHHLEFGYFFIDDNLEELASAMLRDFAKHVGNVTLETSRQEDMYVRNEVTHHWNEDLIWKVAEFKNVMLRRALNEKYDYLFLVDSDVLLHPRTVEQLVSSGKDIVSEIFWTSWQPNAAPLPQVWLCDEYTLWKQQRGEELDKEEIAHRTAQFIAMLKLPGLYEVGGLGACTLISRYAMLAGVNFEPIKNLSFWGEDRHFCVRAAAIGIPLYVDTYVPAYHIYRESDLDGAERFNQMSRVEITTLETEFIPHCTDKETGLLATEAQDTKLTLTMVVKNEGNRYLKRVLMEHRKYIDEAVIIDDGSTDHTVSICLEALQGIPIRLIKNKTSKFNNEIDLRKQQWEETLQTNPDWILNLDADEMFEIRFATEVENLIRDTDVDVYCFRLYDFWNDTQYREDQYWRSHLTYRPFLIRYREDFKYKWKETPQHCGRFPDNIFELPHRLNDLRLKHFGWAKPEHRLDKYRRYLLLDPDAKYGWKEQYQSILDETPNLIPWVES</sequence>
<keyword evidence="3" id="KW-1185">Reference proteome</keyword>
<accession>A0A1R1DWS6</accession>
<dbReference type="STRING" id="297318.BK138_35145"/>
<feature type="domain" description="Glycosyltransferase 2-like" evidence="1">
    <location>
        <begin position="308"/>
        <end position="459"/>
    </location>
</feature>
<dbReference type="EMBL" id="MRTP01000028">
    <property type="protein sequence ID" value="OMF43999.1"/>
    <property type="molecule type" value="Genomic_DNA"/>
</dbReference>
<evidence type="ECO:0000313" key="2">
    <source>
        <dbReference type="EMBL" id="OMF43999.1"/>
    </source>
</evidence>
<evidence type="ECO:0000313" key="3">
    <source>
        <dbReference type="Proteomes" id="UP000187172"/>
    </source>
</evidence>
<keyword evidence="2" id="KW-0808">Transferase</keyword>
<organism evidence="2 3">
    <name type="scientific">Paenibacillus rhizosphaerae</name>
    <dbReference type="NCBI Taxonomy" id="297318"/>
    <lineage>
        <taxon>Bacteria</taxon>
        <taxon>Bacillati</taxon>
        <taxon>Bacillota</taxon>
        <taxon>Bacilli</taxon>
        <taxon>Bacillales</taxon>
        <taxon>Paenibacillaceae</taxon>
        <taxon>Paenibacillus</taxon>
    </lineage>
</organism>
<dbReference type="InterPro" id="IPR029044">
    <property type="entry name" value="Nucleotide-diphossugar_trans"/>
</dbReference>
<dbReference type="PANTHER" id="PTHR43630">
    <property type="entry name" value="POLY-BETA-1,6-N-ACETYL-D-GLUCOSAMINE SYNTHASE"/>
    <property type="match status" value="1"/>
</dbReference>
<dbReference type="InterPro" id="IPR001173">
    <property type="entry name" value="Glyco_trans_2-like"/>
</dbReference>